<evidence type="ECO:0000259" key="3">
    <source>
        <dbReference type="PROSITE" id="PS50994"/>
    </source>
</evidence>
<dbReference type="FunFam" id="3.30.70.270:FF:000003">
    <property type="entry name" value="Transposon Ty3-G Gag-Pol polyprotein"/>
    <property type="match status" value="1"/>
</dbReference>
<reference evidence="4 5" key="1">
    <citation type="journal article" date="2017" name="Int. J. Parasitol.">
        <title>The genome of the protozoan parasite Cystoisospora suis and a reverse vaccinology approach to identify vaccine candidates.</title>
        <authorList>
            <person name="Palmieri N."/>
            <person name="Shrestha A."/>
            <person name="Ruttkowski B."/>
            <person name="Beck T."/>
            <person name="Vogl C."/>
            <person name="Tomley F."/>
            <person name="Blake D.P."/>
            <person name="Joachim A."/>
        </authorList>
    </citation>
    <scope>NUCLEOTIDE SEQUENCE [LARGE SCALE GENOMIC DNA]</scope>
    <source>
        <strain evidence="4 5">Wien I</strain>
    </source>
</reference>
<dbReference type="GO" id="GO:0003824">
    <property type="term" value="F:catalytic activity"/>
    <property type="evidence" value="ECO:0007669"/>
    <property type="project" value="UniProtKB-KW"/>
</dbReference>
<comment type="caution">
    <text evidence="4">The sequence shown here is derived from an EMBL/GenBank/DDBJ whole genome shotgun (WGS) entry which is preliminary data.</text>
</comment>
<feature type="domain" description="Reverse transcriptase" evidence="2">
    <location>
        <begin position="1"/>
        <end position="82"/>
    </location>
</feature>
<dbReference type="AlphaFoldDB" id="A0A2C6L7F2"/>
<dbReference type="Pfam" id="PF17921">
    <property type="entry name" value="Integrase_H2C2"/>
    <property type="match status" value="1"/>
</dbReference>
<dbReference type="GO" id="GO:0003676">
    <property type="term" value="F:nucleic acid binding"/>
    <property type="evidence" value="ECO:0007669"/>
    <property type="project" value="InterPro"/>
</dbReference>
<dbReference type="SUPFAM" id="SSF56672">
    <property type="entry name" value="DNA/RNA polymerases"/>
    <property type="match status" value="1"/>
</dbReference>
<keyword evidence="5" id="KW-1185">Reference proteome</keyword>
<dbReference type="PANTHER" id="PTHR37984:SF5">
    <property type="entry name" value="PROTEIN NYNRIN-LIKE"/>
    <property type="match status" value="1"/>
</dbReference>
<dbReference type="Gene3D" id="1.10.340.70">
    <property type="match status" value="1"/>
</dbReference>
<dbReference type="GeneID" id="94426194"/>
<gene>
    <name evidence="4" type="ORF">CSUI_002784</name>
</gene>
<dbReference type="PROSITE" id="PS50878">
    <property type="entry name" value="RT_POL"/>
    <property type="match status" value="1"/>
</dbReference>
<dbReference type="Gene3D" id="3.30.70.270">
    <property type="match status" value="2"/>
</dbReference>
<feature type="domain" description="Integrase catalytic" evidence="3">
    <location>
        <begin position="321"/>
        <end position="454"/>
    </location>
</feature>
<dbReference type="RefSeq" id="XP_067925041.1">
    <property type="nucleotide sequence ID" value="XM_068062983.1"/>
</dbReference>
<name>A0A2C6L7F2_9APIC</name>
<accession>A0A2C6L7F2</accession>
<dbReference type="PROSITE" id="PS50994">
    <property type="entry name" value="INTEGRASE"/>
    <property type="match status" value="1"/>
</dbReference>
<sequence>MPFGLAGAPSTFQRLIQNVFINELDDFVVVYLDDVFVYSATKEEHLIHLRKVLQWIREHRLYAGINKCEFVTQKVKYLGYIIEQGSISPDPRKVEALKNYPEKLETVKQVRGFLGLVGYYRQLIKNFNEKAKPLHDLLCERSALIWRPNHSQSVKELNDALIHVAMTKIFNPNLPLVIKTDASKYAVGAVLEQDGHPIACESRKKTGRESFYSAYERTNIPLIEGGKEYRWENGLLWVKVKEGWKLCVPTANKRREVLQSFHDDSLAGHSGTEKTTLDIERIFWWPDMRLDIERYVKSCPECAQGKASYQNYGGLLCSLSTPNFPWEVINVDLIMGLPKGKGNCDAIVTFVCQLTKMAHFIPTIQTIGAEEMGHILVKEVIRLHGVPSAIISDRDSRFTSEIWRSMCNRLNITLKMSTAYHPQTDGLAERTNQTIEQMIRCTILGNEYKWVEVL</sequence>
<dbReference type="InterPro" id="IPR043502">
    <property type="entry name" value="DNA/RNA_pol_sf"/>
</dbReference>
<dbReference type="SUPFAM" id="SSF53098">
    <property type="entry name" value="Ribonuclease H-like"/>
    <property type="match status" value="1"/>
</dbReference>
<dbReference type="Pfam" id="PF17919">
    <property type="entry name" value="RT_RNaseH_2"/>
    <property type="match status" value="1"/>
</dbReference>
<dbReference type="InterPro" id="IPR041588">
    <property type="entry name" value="Integrase_H2C2"/>
</dbReference>
<keyword evidence="1" id="KW-0511">Multifunctional enzyme</keyword>
<protein>
    <submittedName>
        <fullName evidence="4">Retrotransposon ty3-gypsy subclass</fullName>
    </submittedName>
</protein>
<feature type="non-terminal residue" evidence="4">
    <location>
        <position position="454"/>
    </location>
</feature>
<dbReference type="VEuPathDB" id="ToxoDB:CSUI_002784"/>
<dbReference type="InterPro" id="IPR050951">
    <property type="entry name" value="Retrovirus_Pol_polyprotein"/>
</dbReference>
<organism evidence="4 5">
    <name type="scientific">Cystoisospora suis</name>
    <dbReference type="NCBI Taxonomy" id="483139"/>
    <lineage>
        <taxon>Eukaryota</taxon>
        <taxon>Sar</taxon>
        <taxon>Alveolata</taxon>
        <taxon>Apicomplexa</taxon>
        <taxon>Conoidasida</taxon>
        <taxon>Coccidia</taxon>
        <taxon>Eucoccidiorida</taxon>
        <taxon>Eimeriorina</taxon>
        <taxon>Sarcocystidae</taxon>
        <taxon>Cystoisospora</taxon>
    </lineage>
</organism>
<dbReference type="InterPro" id="IPR000477">
    <property type="entry name" value="RT_dom"/>
</dbReference>
<dbReference type="FunFam" id="1.10.340.70:FF:000001">
    <property type="entry name" value="Retrovirus-related Pol polyprotein from transposon gypsy-like Protein"/>
    <property type="match status" value="1"/>
</dbReference>
<dbReference type="CDD" id="cd01647">
    <property type="entry name" value="RT_LTR"/>
    <property type="match status" value="1"/>
</dbReference>
<evidence type="ECO:0000259" key="2">
    <source>
        <dbReference type="PROSITE" id="PS50878"/>
    </source>
</evidence>
<dbReference type="OrthoDB" id="415724at2759"/>
<dbReference type="EMBL" id="MIGC01001164">
    <property type="protein sequence ID" value="PHJ23365.1"/>
    <property type="molecule type" value="Genomic_DNA"/>
</dbReference>
<dbReference type="Proteomes" id="UP000221165">
    <property type="component" value="Unassembled WGS sequence"/>
</dbReference>
<dbReference type="Pfam" id="PF00078">
    <property type="entry name" value="RVT_1"/>
    <property type="match status" value="1"/>
</dbReference>
<dbReference type="InterPro" id="IPR001584">
    <property type="entry name" value="Integrase_cat-core"/>
</dbReference>
<dbReference type="GO" id="GO:0015074">
    <property type="term" value="P:DNA integration"/>
    <property type="evidence" value="ECO:0007669"/>
    <property type="project" value="InterPro"/>
</dbReference>
<evidence type="ECO:0000313" key="4">
    <source>
        <dbReference type="EMBL" id="PHJ23365.1"/>
    </source>
</evidence>
<dbReference type="PANTHER" id="PTHR37984">
    <property type="entry name" value="PROTEIN CBG26694"/>
    <property type="match status" value="1"/>
</dbReference>
<evidence type="ECO:0000313" key="5">
    <source>
        <dbReference type="Proteomes" id="UP000221165"/>
    </source>
</evidence>
<evidence type="ECO:0000256" key="1">
    <source>
        <dbReference type="ARBA" id="ARBA00023268"/>
    </source>
</evidence>
<proteinExistence type="predicted"/>
<dbReference type="Gene3D" id="3.30.420.10">
    <property type="entry name" value="Ribonuclease H-like superfamily/Ribonuclease H"/>
    <property type="match status" value="1"/>
</dbReference>
<dbReference type="InterPro" id="IPR012337">
    <property type="entry name" value="RNaseH-like_sf"/>
</dbReference>
<dbReference type="InterPro" id="IPR041577">
    <property type="entry name" value="RT_RNaseH_2"/>
</dbReference>
<dbReference type="InterPro" id="IPR036397">
    <property type="entry name" value="RNaseH_sf"/>
</dbReference>
<dbReference type="InterPro" id="IPR043128">
    <property type="entry name" value="Rev_trsase/Diguanyl_cyclase"/>
</dbReference>